<organism evidence="5 6">
    <name type="scientific">Roseivivax lentus</name>
    <dbReference type="NCBI Taxonomy" id="633194"/>
    <lineage>
        <taxon>Bacteria</taxon>
        <taxon>Pseudomonadati</taxon>
        <taxon>Pseudomonadota</taxon>
        <taxon>Alphaproteobacteria</taxon>
        <taxon>Rhodobacterales</taxon>
        <taxon>Roseobacteraceae</taxon>
        <taxon>Roseivivax</taxon>
    </lineage>
</organism>
<dbReference type="InterPro" id="IPR028978">
    <property type="entry name" value="Chorismate_lyase_/UTRA_dom_sf"/>
</dbReference>
<keyword evidence="2" id="KW-0238">DNA-binding</keyword>
<dbReference type="SUPFAM" id="SSF46785">
    <property type="entry name" value="Winged helix' DNA-binding domain"/>
    <property type="match status" value="1"/>
</dbReference>
<sequence>MPDETALPRYLQVAETLIRDIAAGRLADGARLPPERDMAAAMDISVGTLRKALARLQEAGLLDRVQGSGNYVRRAPQELGIYAFFRIERIDGGGLPTAELISVDRRAKDTGMPDFGTSDAAHRIRRLRRVGGIPAVLEEIWLDGDVTPELDRSEMSESLYLYYRDALGLVITRAEDRVGVGAVPAWVVPEATLDPGSIAGFIERVSQDAGGAAVEYSRTWFDSRHVRYVARLR</sequence>
<reference evidence="6" key="1">
    <citation type="submission" date="2017-01" db="EMBL/GenBank/DDBJ databases">
        <authorList>
            <person name="Varghese N."/>
            <person name="Submissions S."/>
        </authorList>
    </citation>
    <scope>NUCLEOTIDE SEQUENCE [LARGE SCALE GENOMIC DNA]</scope>
    <source>
        <strain evidence="6">DSM 29430</strain>
    </source>
</reference>
<evidence type="ECO:0000313" key="6">
    <source>
        <dbReference type="Proteomes" id="UP000186684"/>
    </source>
</evidence>
<dbReference type="InterPro" id="IPR050679">
    <property type="entry name" value="Bact_HTH_transcr_reg"/>
</dbReference>
<protein>
    <submittedName>
        <fullName evidence="5">Transcriptional regulator, GntR family</fullName>
    </submittedName>
</protein>
<dbReference type="InterPro" id="IPR036390">
    <property type="entry name" value="WH_DNA-bd_sf"/>
</dbReference>
<dbReference type="RefSeq" id="WP_076450706.1">
    <property type="nucleotide sequence ID" value="NZ_FTOQ01000020.1"/>
</dbReference>
<gene>
    <name evidence="5" type="ORF">SAMN05421759_12029</name>
</gene>
<feature type="domain" description="HTH gntR-type" evidence="4">
    <location>
        <begin position="7"/>
        <end position="75"/>
    </location>
</feature>
<dbReference type="SMART" id="SM00345">
    <property type="entry name" value="HTH_GNTR"/>
    <property type="match status" value="1"/>
</dbReference>
<evidence type="ECO:0000256" key="2">
    <source>
        <dbReference type="ARBA" id="ARBA00023125"/>
    </source>
</evidence>
<evidence type="ECO:0000256" key="3">
    <source>
        <dbReference type="ARBA" id="ARBA00023163"/>
    </source>
</evidence>
<name>A0A1N7PUC2_9RHOB</name>
<dbReference type="SMART" id="SM00866">
    <property type="entry name" value="UTRA"/>
    <property type="match status" value="1"/>
</dbReference>
<dbReference type="PROSITE" id="PS50949">
    <property type="entry name" value="HTH_GNTR"/>
    <property type="match status" value="1"/>
</dbReference>
<dbReference type="Pfam" id="PF07702">
    <property type="entry name" value="UTRA"/>
    <property type="match status" value="1"/>
</dbReference>
<proteinExistence type="predicted"/>
<dbReference type="SUPFAM" id="SSF64288">
    <property type="entry name" value="Chorismate lyase-like"/>
    <property type="match status" value="1"/>
</dbReference>
<dbReference type="Pfam" id="PF00392">
    <property type="entry name" value="GntR"/>
    <property type="match status" value="1"/>
</dbReference>
<dbReference type="EMBL" id="FTOQ01000020">
    <property type="protein sequence ID" value="SIT14140.1"/>
    <property type="molecule type" value="Genomic_DNA"/>
</dbReference>
<dbReference type="Gene3D" id="1.10.10.10">
    <property type="entry name" value="Winged helix-like DNA-binding domain superfamily/Winged helix DNA-binding domain"/>
    <property type="match status" value="1"/>
</dbReference>
<dbReference type="OrthoDB" id="9794015at2"/>
<dbReference type="GO" id="GO:0003700">
    <property type="term" value="F:DNA-binding transcription factor activity"/>
    <property type="evidence" value="ECO:0007669"/>
    <property type="project" value="InterPro"/>
</dbReference>
<keyword evidence="1" id="KW-0805">Transcription regulation</keyword>
<dbReference type="AlphaFoldDB" id="A0A1N7PUC2"/>
<keyword evidence="6" id="KW-1185">Reference proteome</keyword>
<keyword evidence="3" id="KW-0804">Transcription</keyword>
<dbReference type="Proteomes" id="UP000186684">
    <property type="component" value="Unassembled WGS sequence"/>
</dbReference>
<evidence type="ECO:0000313" key="5">
    <source>
        <dbReference type="EMBL" id="SIT14140.1"/>
    </source>
</evidence>
<evidence type="ECO:0000259" key="4">
    <source>
        <dbReference type="PROSITE" id="PS50949"/>
    </source>
</evidence>
<dbReference type="PANTHER" id="PTHR44846:SF17">
    <property type="entry name" value="GNTR-FAMILY TRANSCRIPTIONAL REGULATOR"/>
    <property type="match status" value="1"/>
</dbReference>
<dbReference type="InterPro" id="IPR011663">
    <property type="entry name" value="UTRA"/>
</dbReference>
<dbReference type="InterPro" id="IPR000524">
    <property type="entry name" value="Tscrpt_reg_HTH_GntR"/>
</dbReference>
<dbReference type="GO" id="GO:0045892">
    <property type="term" value="P:negative regulation of DNA-templated transcription"/>
    <property type="evidence" value="ECO:0007669"/>
    <property type="project" value="TreeGrafter"/>
</dbReference>
<dbReference type="PANTHER" id="PTHR44846">
    <property type="entry name" value="MANNOSYL-D-GLYCERATE TRANSPORT/METABOLISM SYSTEM REPRESSOR MNGR-RELATED"/>
    <property type="match status" value="1"/>
</dbReference>
<dbReference type="STRING" id="633194.SAMN05421759_12029"/>
<dbReference type="CDD" id="cd07377">
    <property type="entry name" value="WHTH_GntR"/>
    <property type="match status" value="1"/>
</dbReference>
<dbReference type="Gene3D" id="3.40.1410.10">
    <property type="entry name" value="Chorismate lyase-like"/>
    <property type="match status" value="1"/>
</dbReference>
<accession>A0A1N7PUC2</accession>
<dbReference type="GO" id="GO:0003677">
    <property type="term" value="F:DNA binding"/>
    <property type="evidence" value="ECO:0007669"/>
    <property type="project" value="UniProtKB-KW"/>
</dbReference>
<evidence type="ECO:0000256" key="1">
    <source>
        <dbReference type="ARBA" id="ARBA00023015"/>
    </source>
</evidence>
<dbReference type="InterPro" id="IPR036388">
    <property type="entry name" value="WH-like_DNA-bd_sf"/>
</dbReference>